<dbReference type="EMBL" id="FQUP01000001">
    <property type="protein sequence ID" value="SHF02398.1"/>
    <property type="molecule type" value="Genomic_DNA"/>
</dbReference>
<dbReference type="OrthoDB" id="8452228at2"/>
<evidence type="ECO:0008006" key="3">
    <source>
        <dbReference type="Google" id="ProtNLM"/>
    </source>
</evidence>
<sequence length="211" mass="22311">MMLVEVTPPEALPISAADARSRLGLGAGVSEDLLEALIGAVTGKVDGPDGVLGRALVTQVWNLVLPSWPEGDVIIPMLPLQAIEAVTYRDPDGVTQTMPVGDYQVVLGSRGSPGRVARGYGRSWPSIRPCRDAVTVRFRAGYGEPEDVPEAIRTAIVLQVSHLQSMSSPDGFVIRERVDGVGQTDFADKGVSGQALCGAAEAMLAPFKVYL</sequence>
<dbReference type="STRING" id="1122133.SAMN02745157_1462"/>
<dbReference type="AlphaFoldDB" id="A0A1M4Y9T5"/>
<proteinExistence type="predicted"/>
<dbReference type="Proteomes" id="UP000184485">
    <property type="component" value="Unassembled WGS sequence"/>
</dbReference>
<protein>
    <recommendedName>
        <fullName evidence="3">Phage gp6-like head-tail connector protein</fullName>
    </recommendedName>
</protein>
<dbReference type="NCBIfam" id="TIGR02215">
    <property type="entry name" value="phage_chp_gp8"/>
    <property type="match status" value="1"/>
</dbReference>
<reference evidence="1 2" key="1">
    <citation type="submission" date="2016-11" db="EMBL/GenBank/DDBJ databases">
        <authorList>
            <person name="Jaros S."/>
            <person name="Januszkiewicz K."/>
            <person name="Wedrychowicz H."/>
        </authorList>
    </citation>
    <scope>NUCLEOTIDE SEQUENCE [LARGE SCALE GENOMIC DNA]</scope>
    <source>
        <strain evidence="1 2">DSM 19436</strain>
    </source>
</reference>
<accession>A0A1M4Y9T5</accession>
<keyword evidence="2" id="KW-1185">Reference proteome</keyword>
<dbReference type="RefSeq" id="WP_073051998.1">
    <property type="nucleotide sequence ID" value="NZ_FQUP01000001.1"/>
</dbReference>
<name>A0A1M4Y9T5_9HYPH</name>
<evidence type="ECO:0000313" key="1">
    <source>
        <dbReference type="EMBL" id="SHF02398.1"/>
    </source>
</evidence>
<dbReference type="InterPro" id="IPR011738">
    <property type="entry name" value="Phage_CHP"/>
</dbReference>
<organism evidence="1 2">
    <name type="scientific">Kaistia soli DSM 19436</name>
    <dbReference type="NCBI Taxonomy" id="1122133"/>
    <lineage>
        <taxon>Bacteria</taxon>
        <taxon>Pseudomonadati</taxon>
        <taxon>Pseudomonadota</taxon>
        <taxon>Alphaproteobacteria</taxon>
        <taxon>Hyphomicrobiales</taxon>
        <taxon>Kaistiaceae</taxon>
        <taxon>Kaistia</taxon>
    </lineage>
</organism>
<evidence type="ECO:0000313" key="2">
    <source>
        <dbReference type="Proteomes" id="UP000184485"/>
    </source>
</evidence>
<gene>
    <name evidence="1" type="ORF">SAMN02745157_1462</name>
</gene>